<keyword evidence="8" id="KW-0238">DNA-binding</keyword>
<dbReference type="GO" id="GO:0008270">
    <property type="term" value="F:zinc ion binding"/>
    <property type="evidence" value="ECO:0007669"/>
    <property type="project" value="UniProtKB-KW"/>
</dbReference>
<keyword evidence="2" id="KW-0678">Repressor</keyword>
<feature type="compositionally biased region" description="Basic and acidic residues" evidence="14">
    <location>
        <begin position="655"/>
        <end position="698"/>
    </location>
</feature>
<dbReference type="PROSITE" id="PS00028">
    <property type="entry name" value="ZINC_FINGER_C2H2_1"/>
    <property type="match status" value="7"/>
</dbReference>
<name>A0A7I8V421_9ANNE</name>
<feature type="domain" description="C2H2-type" evidence="15">
    <location>
        <begin position="180"/>
        <end position="207"/>
    </location>
</feature>
<dbReference type="Pfam" id="PF23611">
    <property type="entry name" value="zf-C2H2_16"/>
    <property type="match status" value="1"/>
</dbReference>
<gene>
    <name evidence="16" type="ORF">DGYR_LOCUS267</name>
</gene>
<reference evidence="16 17" key="1">
    <citation type="submission" date="2020-08" db="EMBL/GenBank/DDBJ databases">
        <authorList>
            <person name="Hejnol A."/>
        </authorList>
    </citation>
    <scope>NUCLEOTIDE SEQUENCE [LARGE SCALE GENOMIC DNA]</scope>
</reference>
<dbReference type="FunFam" id="3.30.160.60:FF:001668">
    <property type="entry name" value="transcriptional repressor CTCF"/>
    <property type="match status" value="1"/>
</dbReference>
<accession>A0A7I8V421</accession>
<dbReference type="Proteomes" id="UP000549394">
    <property type="component" value="Unassembled WGS sequence"/>
</dbReference>
<feature type="domain" description="C2H2-type" evidence="15">
    <location>
        <begin position="472"/>
        <end position="501"/>
    </location>
</feature>
<evidence type="ECO:0000256" key="11">
    <source>
        <dbReference type="ARBA" id="ARBA00061457"/>
    </source>
</evidence>
<evidence type="ECO:0000256" key="8">
    <source>
        <dbReference type="ARBA" id="ARBA00023125"/>
    </source>
</evidence>
<evidence type="ECO:0000256" key="7">
    <source>
        <dbReference type="ARBA" id="ARBA00023015"/>
    </source>
</evidence>
<dbReference type="OrthoDB" id="9888716at2759"/>
<keyword evidence="3" id="KW-0479">Metal-binding</keyword>
<evidence type="ECO:0000256" key="1">
    <source>
        <dbReference type="ARBA" id="ARBA00004123"/>
    </source>
</evidence>
<dbReference type="Pfam" id="PF00096">
    <property type="entry name" value="zf-C2H2"/>
    <property type="match status" value="7"/>
</dbReference>
<dbReference type="InterPro" id="IPR022755">
    <property type="entry name" value="Znf_C2H2_jaz"/>
</dbReference>
<evidence type="ECO:0000256" key="14">
    <source>
        <dbReference type="SAM" id="MobiDB-lite"/>
    </source>
</evidence>
<dbReference type="FunFam" id="3.30.160.60:FF:002321">
    <property type="entry name" value="Putative transcriptional repressor ctcf"/>
    <property type="match status" value="1"/>
</dbReference>
<dbReference type="InterPro" id="IPR056438">
    <property type="entry name" value="Znf-C2H2_CTCF"/>
</dbReference>
<dbReference type="GO" id="GO:0005634">
    <property type="term" value="C:nucleus"/>
    <property type="evidence" value="ECO:0007669"/>
    <property type="project" value="UniProtKB-SubCell"/>
</dbReference>
<dbReference type="GO" id="GO:0000981">
    <property type="term" value="F:DNA-binding transcription factor activity, RNA polymerase II-specific"/>
    <property type="evidence" value="ECO:0007669"/>
    <property type="project" value="TreeGrafter"/>
</dbReference>
<keyword evidence="7" id="KW-0805">Transcription regulation</keyword>
<feature type="domain" description="C2H2-type" evidence="15">
    <location>
        <begin position="379"/>
        <end position="406"/>
    </location>
</feature>
<feature type="compositionally biased region" description="Acidic residues" evidence="14">
    <location>
        <begin position="633"/>
        <end position="644"/>
    </location>
</feature>
<dbReference type="FunFam" id="3.30.160.60:FF:000373">
    <property type="entry name" value="Putative transcriptional repressor ctcf"/>
    <property type="match status" value="1"/>
</dbReference>
<feature type="domain" description="C2H2-type" evidence="15">
    <location>
        <begin position="236"/>
        <end position="264"/>
    </location>
</feature>
<feature type="domain" description="C2H2-type" evidence="15">
    <location>
        <begin position="321"/>
        <end position="348"/>
    </location>
</feature>
<comment type="subcellular location">
    <subcellularLocation>
        <location evidence="1">Nucleus</location>
    </subcellularLocation>
</comment>
<feature type="compositionally biased region" description="Basic and acidic residues" evidence="14">
    <location>
        <begin position="582"/>
        <end position="591"/>
    </location>
</feature>
<evidence type="ECO:0000256" key="12">
    <source>
        <dbReference type="ARBA" id="ARBA00079129"/>
    </source>
</evidence>
<dbReference type="PROSITE" id="PS50157">
    <property type="entry name" value="ZINC_FINGER_C2H2_2"/>
    <property type="match status" value="11"/>
</dbReference>
<sequence length="705" mass="79285">MDATGTTQVESSDPALNDIQSYLDNFNKEISNGGSQQQPVQVLTEGTAYYTVKSEGEKAGQREASATGDSVVLTNVASTSGEEGKEGAIQVAAADGQNNDAVVLSANQYQTVTIVPSDVDQSGEMSYVLIVSQPEKQDEEEKQITDADMSVYDFKEDRSGMNRGMRMQPRKPITGLPSQLMCSYCNYTSPKRYLLTRHMKTHSEERPHKCSICDRGFKTVASLQNHINTHTGTKPHKCKECDSAFTTSGELVRHVRYRHTYEKPHRCTECDYSSVELSKLKRHMRSHTGERPYACPHCAYASPDTYKLKRHLRVHTGEKPYICDVCDARFTQSNSLKAHMLIHSGNKPVYQCELCPTTCGRKTDLKIHIQKLHTSDKPIPCRKCGKSFPDRYTYKIHLKTHEGEKCFRCDFCPYAALNQRHLESHILTHTGEKPFQCDECEQTFRQKQLLRRHKNLYHSPEYIPPNPREKAFECSASGCDKSFAHRGNLIRHMQQHEEGEIDGETMMVKAEGDLMLGEQGENLVGEMVDEEGNTVQQVVLIQQPDGQVQVVRKGDSQPLIVTNVADPSAGVEEALATGEQSSRADKEKLSMDGDESINDDDDNEMRGLKASPSTPGEVSRRGRGRPPKRPKMDDEDYDPSDDAEYTPRGGRGRPRKEVSVVDEPVAKRQTRESVRTRVTSKGESDVDEKKEQKKKDIEECFGFDS</sequence>
<keyword evidence="9" id="KW-0804">Transcription</keyword>
<dbReference type="AlphaFoldDB" id="A0A7I8V421"/>
<dbReference type="FunFam" id="3.30.160.60:FF:000222">
    <property type="entry name" value="Putative transcriptional repressor ctcf"/>
    <property type="match status" value="1"/>
</dbReference>
<feature type="domain" description="C2H2-type" evidence="15">
    <location>
        <begin position="265"/>
        <end position="292"/>
    </location>
</feature>
<dbReference type="InterPro" id="IPR050329">
    <property type="entry name" value="GLI_C2H2-zinc-finger"/>
</dbReference>
<dbReference type="Gene3D" id="3.30.160.60">
    <property type="entry name" value="Classic Zinc Finger"/>
    <property type="match status" value="9"/>
</dbReference>
<keyword evidence="10" id="KW-0539">Nucleus</keyword>
<feature type="domain" description="C2H2-type" evidence="15">
    <location>
        <begin position="293"/>
        <end position="320"/>
    </location>
</feature>
<dbReference type="SMART" id="SM00355">
    <property type="entry name" value="ZnF_C2H2"/>
    <property type="match status" value="11"/>
</dbReference>
<dbReference type="PANTHER" id="PTHR19818">
    <property type="entry name" value="ZINC FINGER PROTEIN ZIC AND GLI"/>
    <property type="match status" value="1"/>
</dbReference>
<evidence type="ECO:0000256" key="9">
    <source>
        <dbReference type="ARBA" id="ARBA00023163"/>
    </source>
</evidence>
<evidence type="ECO:0000256" key="2">
    <source>
        <dbReference type="ARBA" id="ARBA00022491"/>
    </source>
</evidence>
<proteinExistence type="inferred from homology"/>
<organism evidence="16 17">
    <name type="scientific">Dimorphilus gyrociliatus</name>
    <dbReference type="NCBI Taxonomy" id="2664684"/>
    <lineage>
        <taxon>Eukaryota</taxon>
        <taxon>Metazoa</taxon>
        <taxon>Spiralia</taxon>
        <taxon>Lophotrochozoa</taxon>
        <taxon>Annelida</taxon>
        <taxon>Polychaeta</taxon>
        <taxon>Polychaeta incertae sedis</taxon>
        <taxon>Dinophilidae</taxon>
        <taxon>Dimorphilus</taxon>
    </lineage>
</organism>
<dbReference type="EMBL" id="CAJFCJ010000001">
    <property type="protein sequence ID" value="CAD5110913.1"/>
    <property type="molecule type" value="Genomic_DNA"/>
</dbReference>
<dbReference type="GO" id="GO:0000978">
    <property type="term" value="F:RNA polymerase II cis-regulatory region sequence-specific DNA binding"/>
    <property type="evidence" value="ECO:0007669"/>
    <property type="project" value="TreeGrafter"/>
</dbReference>
<dbReference type="InterPro" id="IPR036236">
    <property type="entry name" value="Znf_C2H2_sf"/>
</dbReference>
<protein>
    <recommendedName>
        <fullName evidence="12">CCCTC-binding factor</fullName>
    </recommendedName>
</protein>
<keyword evidence="4" id="KW-0677">Repeat</keyword>
<dbReference type="Pfam" id="PF12171">
    <property type="entry name" value="zf-C2H2_jaz"/>
    <property type="match status" value="1"/>
</dbReference>
<evidence type="ECO:0000256" key="10">
    <source>
        <dbReference type="ARBA" id="ARBA00023242"/>
    </source>
</evidence>
<evidence type="ECO:0000256" key="6">
    <source>
        <dbReference type="ARBA" id="ARBA00022833"/>
    </source>
</evidence>
<dbReference type="PANTHER" id="PTHR19818:SF139">
    <property type="entry name" value="PAIR-RULE PROTEIN ODD-PAIRED"/>
    <property type="match status" value="1"/>
</dbReference>
<evidence type="ECO:0000256" key="13">
    <source>
        <dbReference type="PROSITE-ProRule" id="PRU00042"/>
    </source>
</evidence>
<feature type="compositionally biased region" description="Acidic residues" evidence="14">
    <location>
        <begin position="592"/>
        <end position="603"/>
    </location>
</feature>
<evidence type="ECO:0000313" key="17">
    <source>
        <dbReference type="Proteomes" id="UP000549394"/>
    </source>
</evidence>
<dbReference type="FunFam" id="3.30.160.60:FF:000420">
    <property type="entry name" value="Putative transcriptional repressor ctcf"/>
    <property type="match status" value="1"/>
</dbReference>
<feature type="region of interest" description="Disordered" evidence="14">
    <location>
        <begin position="572"/>
        <end position="705"/>
    </location>
</feature>
<feature type="domain" description="C2H2-type" evidence="15">
    <location>
        <begin position="435"/>
        <end position="463"/>
    </location>
</feature>
<keyword evidence="5 13" id="KW-0863">Zinc-finger</keyword>
<comment type="caution">
    <text evidence="16">The sequence shown here is derived from an EMBL/GenBank/DDBJ whole genome shotgun (WGS) entry which is preliminary data.</text>
</comment>
<evidence type="ECO:0000256" key="4">
    <source>
        <dbReference type="ARBA" id="ARBA00022737"/>
    </source>
</evidence>
<dbReference type="SUPFAM" id="SSF57667">
    <property type="entry name" value="beta-beta-alpha zinc fingers"/>
    <property type="match status" value="6"/>
</dbReference>
<dbReference type="FunFam" id="3.30.160.60:FF:000049">
    <property type="entry name" value="transcriptional repressor CTCF isoform X1"/>
    <property type="match status" value="1"/>
</dbReference>
<comment type="similarity">
    <text evidence="11">Belongs to the CTCF zinc-finger protein family.</text>
</comment>
<evidence type="ECO:0000313" key="16">
    <source>
        <dbReference type="EMBL" id="CAD5110913.1"/>
    </source>
</evidence>
<dbReference type="GO" id="GO:0045944">
    <property type="term" value="P:positive regulation of transcription by RNA polymerase II"/>
    <property type="evidence" value="ECO:0007669"/>
    <property type="project" value="UniProtKB-ARBA"/>
</dbReference>
<evidence type="ECO:0000259" key="15">
    <source>
        <dbReference type="PROSITE" id="PS50157"/>
    </source>
</evidence>
<evidence type="ECO:0000256" key="5">
    <source>
        <dbReference type="ARBA" id="ARBA00022771"/>
    </source>
</evidence>
<keyword evidence="17" id="KW-1185">Reference proteome</keyword>
<feature type="domain" description="C2H2-type" evidence="15">
    <location>
        <begin position="208"/>
        <end position="235"/>
    </location>
</feature>
<dbReference type="InterPro" id="IPR013087">
    <property type="entry name" value="Znf_C2H2_type"/>
</dbReference>
<feature type="domain" description="C2H2-type" evidence="15">
    <location>
        <begin position="407"/>
        <end position="434"/>
    </location>
</feature>
<feature type="domain" description="C2H2-type" evidence="15">
    <location>
        <begin position="350"/>
        <end position="378"/>
    </location>
</feature>
<keyword evidence="6" id="KW-0862">Zinc</keyword>
<evidence type="ECO:0000256" key="3">
    <source>
        <dbReference type="ARBA" id="ARBA00022723"/>
    </source>
</evidence>